<protein>
    <submittedName>
        <fullName evidence="1">HD domain-containing protein</fullName>
    </submittedName>
</protein>
<evidence type="ECO:0000313" key="2">
    <source>
        <dbReference type="Proteomes" id="UP000304953"/>
    </source>
</evidence>
<gene>
    <name evidence="1" type="ORF">E5329_12485</name>
</gene>
<name>A0AC61RVJ4_9FIRM</name>
<organism evidence="1 2">
    <name type="scientific">Petralouisia muris</name>
    <dbReference type="NCBI Taxonomy" id="3032872"/>
    <lineage>
        <taxon>Bacteria</taxon>
        <taxon>Bacillati</taxon>
        <taxon>Bacillota</taxon>
        <taxon>Clostridia</taxon>
        <taxon>Lachnospirales</taxon>
        <taxon>Lachnospiraceae</taxon>
        <taxon>Petralouisia</taxon>
    </lineage>
</organism>
<proteinExistence type="predicted"/>
<dbReference type="Proteomes" id="UP000304953">
    <property type="component" value="Unassembled WGS sequence"/>
</dbReference>
<evidence type="ECO:0000313" key="1">
    <source>
        <dbReference type="EMBL" id="TGY95970.1"/>
    </source>
</evidence>
<keyword evidence="2" id="KW-1185">Reference proteome</keyword>
<dbReference type="EMBL" id="SRYA01000022">
    <property type="protein sequence ID" value="TGY95970.1"/>
    <property type="molecule type" value="Genomic_DNA"/>
</dbReference>
<comment type="caution">
    <text evidence="1">The sequence shown here is derived from an EMBL/GenBank/DDBJ whole genome shotgun (WGS) entry which is preliminary data.</text>
</comment>
<sequence length="342" mass="39574">MREYRVSELTGNEILAKPVCLDNGSVILEIGTALKVSYKESLTSLNIQKIYAEDPFEKYEKVNLYFKPDVFLKFENDLKAILSQHIYKEHSGLRKLENLVRELVNVFEMTKEDRALDIKDRTSDMYEHTIYISLLVMLLGKEYGFSRKRMENAVLGCLLHDLGYRYIDINYKGYSWDDLNYSQLHELKKHTVLGYTALENEVWIPEISKLMVLSHHERLDGSGYPLRQKNNQKECRMIQICDAFDCAVSGMESSKKTIIQAFDLISDKEKFESRMEKILERKIGFYPAGTVVKTEEGKKAVVISQTENAQAPIILYTGGMKENHFVTENLNRKKAPKITNII</sequence>
<reference evidence="1" key="1">
    <citation type="submission" date="2019-04" db="EMBL/GenBank/DDBJ databases">
        <title>Microbes associate with the intestines of laboratory mice.</title>
        <authorList>
            <person name="Navarre W."/>
            <person name="Wong E."/>
            <person name="Huang K."/>
            <person name="Tropini C."/>
            <person name="Ng K."/>
            <person name="Yu B."/>
        </authorList>
    </citation>
    <scope>NUCLEOTIDE SEQUENCE</scope>
    <source>
        <strain evidence="1">NM01_1-7b</strain>
    </source>
</reference>
<accession>A0AC61RVJ4</accession>